<evidence type="ECO:0000313" key="2">
    <source>
        <dbReference type="Proteomes" id="UP001153076"/>
    </source>
</evidence>
<accession>A0A9Q1KVP2</accession>
<comment type="caution">
    <text evidence="1">The sequence shown here is derived from an EMBL/GenBank/DDBJ whole genome shotgun (WGS) entry which is preliminary data.</text>
</comment>
<dbReference type="GO" id="GO:0032040">
    <property type="term" value="C:small-subunit processome"/>
    <property type="evidence" value="ECO:0007669"/>
    <property type="project" value="TreeGrafter"/>
</dbReference>
<dbReference type="InterPro" id="IPR052575">
    <property type="entry name" value="SSU_processome_comp_20"/>
</dbReference>
<evidence type="ECO:0000313" key="1">
    <source>
        <dbReference type="EMBL" id="KAJ8449661.1"/>
    </source>
</evidence>
<organism evidence="1 2">
    <name type="scientific">Carnegiea gigantea</name>
    <dbReference type="NCBI Taxonomy" id="171969"/>
    <lineage>
        <taxon>Eukaryota</taxon>
        <taxon>Viridiplantae</taxon>
        <taxon>Streptophyta</taxon>
        <taxon>Embryophyta</taxon>
        <taxon>Tracheophyta</taxon>
        <taxon>Spermatophyta</taxon>
        <taxon>Magnoliopsida</taxon>
        <taxon>eudicotyledons</taxon>
        <taxon>Gunneridae</taxon>
        <taxon>Pentapetalae</taxon>
        <taxon>Caryophyllales</taxon>
        <taxon>Cactineae</taxon>
        <taxon>Cactaceae</taxon>
        <taxon>Cactoideae</taxon>
        <taxon>Echinocereeae</taxon>
        <taxon>Carnegiea</taxon>
    </lineage>
</organism>
<proteinExistence type="predicted"/>
<dbReference type="OrthoDB" id="360653at2759"/>
<gene>
    <name evidence="1" type="ORF">Cgig2_001317</name>
</gene>
<dbReference type="EMBL" id="JAKOGI010000019">
    <property type="protein sequence ID" value="KAJ8449661.1"/>
    <property type="molecule type" value="Genomic_DNA"/>
</dbReference>
<dbReference type="GO" id="GO:0030686">
    <property type="term" value="C:90S preribosome"/>
    <property type="evidence" value="ECO:0007669"/>
    <property type="project" value="TreeGrafter"/>
</dbReference>
<reference evidence="1" key="1">
    <citation type="submission" date="2022-04" db="EMBL/GenBank/DDBJ databases">
        <title>Carnegiea gigantea Genome sequencing and assembly v2.</title>
        <authorList>
            <person name="Copetti D."/>
            <person name="Sanderson M.J."/>
            <person name="Burquez A."/>
            <person name="Wojciechowski M.F."/>
        </authorList>
    </citation>
    <scope>NUCLEOTIDE SEQUENCE</scope>
    <source>
        <strain evidence="1">SGP5-SGP5p</strain>
        <tissue evidence="1">Aerial part</tissue>
    </source>
</reference>
<dbReference type="PANTHER" id="PTHR17695">
    <property type="entry name" value="SMALL SUBUNIT PROCESSOME COMPONENT 20 HOMOLOG"/>
    <property type="match status" value="1"/>
</dbReference>
<protein>
    <submittedName>
        <fullName evidence="1">Uncharacterized protein</fullName>
    </submittedName>
</protein>
<name>A0A9Q1KVP2_9CARY</name>
<dbReference type="PANTHER" id="PTHR17695:SF11">
    <property type="entry name" value="SMALL SUBUNIT PROCESSOME COMPONENT 20 HOMOLOG"/>
    <property type="match status" value="1"/>
</dbReference>
<keyword evidence="2" id="KW-1185">Reference proteome</keyword>
<dbReference type="Proteomes" id="UP001153076">
    <property type="component" value="Unassembled WGS sequence"/>
</dbReference>
<sequence>MELNNVELKLMWNCFCEEINHCMHGGFSLHLSRLLLVLISTIAVDRGRKVSDYKPILKLVELLIEAFVILFVVSGEEGLESEASDKIFQLMLGIIDGLYSTGYLAVIPGIASQWAPAFQLGCCSLLSFLKELLLKDYALLSFRTDLFCYLYSAFPNLLEMSEEEGVDLMLTFWEAMQVKTGRHNVLEGIGEEVASKICCFFRGAVDDWIWWLDNMRNGGPSHGRVEEGKLASLWGIVSCIPHLLSTEGNASLMNLVDALDQLLITEAGGSITPYIAGVWYKNTGIMKSPSSMMQLQKSLNFLCVISANFCPEAGSYDLAGISKQMWQSVIGAALNGHHMARVGAGSEPEHTSNILRLAKKYKSSRQILSAVADYLDSIYGHGLESLTDVKGTHPELEAAKVVDALNVFAENLYNPDKGIRVSTLRILCHYELLKCELSRSKQLAEQHLDLGTSDVNHVENGCCSVTSLAIFHDAHILTPIFLI</sequence>
<dbReference type="AlphaFoldDB" id="A0A9Q1KVP2"/>